<dbReference type="AlphaFoldDB" id="A0A133UAY9"/>
<evidence type="ECO:0000256" key="5">
    <source>
        <dbReference type="ARBA" id="ARBA00023002"/>
    </source>
</evidence>
<dbReference type="Gene3D" id="3.30.360.10">
    <property type="entry name" value="Dihydrodipicolinate Reductase, domain 2"/>
    <property type="match status" value="1"/>
</dbReference>
<dbReference type="NCBIfam" id="TIGR01850">
    <property type="entry name" value="argC"/>
    <property type="match status" value="1"/>
</dbReference>
<dbReference type="PANTHER" id="PTHR32338">
    <property type="entry name" value="N-ACETYL-GAMMA-GLUTAMYL-PHOSPHATE REDUCTASE, CHLOROPLASTIC-RELATED-RELATED"/>
    <property type="match status" value="1"/>
</dbReference>
<keyword evidence="7" id="KW-0963">Cytoplasm</keyword>
<evidence type="ECO:0000259" key="9">
    <source>
        <dbReference type="SMART" id="SM00859"/>
    </source>
</evidence>
<dbReference type="SUPFAM" id="SSF51735">
    <property type="entry name" value="NAD(P)-binding Rossmann-fold domains"/>
    <property type="match status" value="1"/>
</dbReference>
<dbReference type="Proteomes" id="UP000070163">
    <property type="component" value="Unassembled WGS sequence"/>
</dbReference>
<dbReference type="GO" id="GO:0003942">
    <property type="term" value="F:N-acetyl-gamma-glutamyl-phosphate reductase activity"/>
    <property type="evidence" value="ECO:0007669"/>
    <property type="project" value="UniProtKB-UniRule"/>
</dbReference>
<dbReference type="CDD" id="cd23934">
    <property type="entry name" value="AGPR_1_C"/>
    <property type="match status" value="1"/>
</dbReference>
<dbReference type="InterPro" id="IPR000534">
    <property type="entry name" value="Semialdehyde_DH_NAD-bd"/>
</dbReference>
<feature type="active site" evidence="7 8">
    <location>
        <position position="146"/>
    </location>
</feature>
<evidence type="ECO:0000256" key="6">
    <source>
        <dbReference type="ARBA" id="ARBA00050557"/>
    </source>
</evidence>
<dbReference type="PANTHER" id="PTHR32338:SF10">
    <property type="entry name" value="N-ACETYL-GAMMA-GLUTAMYL-PHOSPHATE REDUCTASE, CHLOROPLASTIC-RELATED"/>
    <property type="match status" value="1"/>
</dbReference>
<dbReference type="InterPro" id="IPR036291">
    <property type="entry name" value="NAD(P)-bd_dom_sf"/>
</dbReference>
<keyword evidence="11" id="KW-1185">Reference proteome</keyword>
<reference evidence="10 11" key="1">
    <citation type="journal article" date="2016" name="Sci. Rep.">
        <title>Metabolic traits of an uncultured archaeal lineage -MSBL1- from brine pools of the Red Sea.</title>
        <authorList>
            <person name="Mwirichia R."/>
            <person name="Alam I."/>
            <person name="Rashid M."/>
            <person name="Vinu M."/>
            <person name="Ba-Alawi W."/>
            <person name="Anthony Kamau A."/>
            <person name="Kamanda Ngugi D."/>
            <person name="Goker M."/>
            <person name="Klenk H.P."/>
            <person name="Bajic V."/>
            <person name="Stingl U."/>
        </authorList>
    </citation>
    <scope>NUCLEOTIDE SEQUENCE [LARGE SCALE GENOMIC DNA]</scope>
    <source>
        <strain evidence="10">SCGC-AAA259A05</strain>
    </source>
</reference>
<dbReference type="UniPathway" id="UPA00068">
    <property type="reaction ID" value="UER00108"/>
</dbReference>
<dbReference type="InterPro" id="IPR058924">
    <property type="entry name" value="AGPR_dimerisation_dom"/>
</dbReference>
<dbReference type="GO" id="GO:0006526">
    <property type="term" value="P:L-arginine biosynthetic process"/>
    <property type="evidence" value="ECO:0007669"/>
    <property type="project" value="UniProtKB-UniRule"/>
</dbReference>
<protein>
    <recommendedName>
        <fullName evidence="7">N-acetyl-gamma-glutamyl-phosphate reductase</fullName>
        <shortName evidence="7">AGPR</shortName>
        <ecNumber evidence="7">1.2.1.38</ecNumber>
    </recommendedName>
    <alternativeName>
        <fullName evidence="7">N-acetyl-glutamate semialdehyde dehydrogenase</fullName>
        <shortName evidence="7">NAGSA dehydrogenase</shortName>
    </alternativeName>
</protein>
<dbReference type="EMBL" id="LHXJ01000012">
    <property type="protein sequence ID" value="KXA91338.1"/>
    <property type="molecule type" value="Genomic_DNA"/>
</dbReference>
<comment type="catalytic activity">
    <reaction evidence="6 7">
        <text>N-acetyl-L-glutamate 5-semialdehyde + phosphate + NADP(+) = N-acetyl-L-glutamyl 5-phosphate + NADPH + H(+)</text>
        <dbReference type="Rhea" id="RHEA:21588"/>
        <dbReference type="ChEBI" id="CHEBI:15378"/>
        <dbReference type="ChEBI" id="CHEBI:29123"/>
        <dbReference type="ChEBI" id="CHEBI:43474"/>
        <dbReference type="ChEBI" id="CHEBI:57783"/>
        <dbReference type="ChEBI" id="CHEBI:57936"/>
        <dbReference type="ChEBI" id="CHEBI:58349"/>
        <dbReference type="EC" id="1.2.1.38"/>
    </reaction>
</comment>
<keyword evidence="3 7" id="KW-0028">Amino-acid biosynthesis</keyword>
<comment type="similarity">
    <text evidence="7">Belongs to the NAGSA dehydrogenase family. Type 1 subfamily.</text>
</comment>
<dbReference type="CDD" id="cd17895">
    <property type="entry name" value="AGPR_1_N"/>
    <property type="match status" value="1"/>
</dbReference>
<evidence type="ECO:0000256" key="1">
    <source>
        <dbReference type="ARBA" id="ARBA00004862"/>
    </source>
</evidence>
<dbReference type="EC" id="1.2.1.38" evidence="7"/>
<evidence type="ECO:0000256" key="4">
    <source>
        <dbReference type="ARBA" id="ARBA00022857"/>
    </source>
</evidence>
<dbReference type="InterPro" id="IPR023013">
    <property type="entry name" value="AGPR_AS"/>
</dbReference>
<dbReference type="InterPro" id="IPR050085">
    <property type="entry name" value="AGPR"/>
</dbReference>
<comment type="subcellular location">
    <subcellularLocation>
        <location evidence="7">Cytoplasm</location>
    </subcellularLocation>
</comment>
<evidence type="ECO:0000313" key="11">
    <source>
        <dbReference type="Proteomes" id="UP000070163"/>
    </source>
</evidence>
<dbReference type="SUPFAM" id="SSF55347">
    <property type="entry name" value="Glyceraldehyde-3-phosphate dehydrogenase-like, C-terminal domain"/>
    <property type="match status" value="1"/>
</dbReference>
<accession>A0A133UAY9</accession>
<dbReference type="Pfam" id="PF22698">
    <property type="entry name" value="Semialdhyde_dhC_1"/>
    <property type="match status" value="1"/>
</dbReference>
<dbReference type="InterPro" id="IPR000706">
    <property type="entry name" value="AGPR_type-1"/>
</dbReference>
<keyword evidence="2 7" id="KW-0055">Arginine biosynthesis</keyword>
<dbReference type="GO" id="GO:0005737">
    <property type="term" value="C:cytoplasm"/>
    <property type="evidence" value="ECO:0007669"/>
    <property type="project" value="UniProtKB-SubCell"/>
</dbReference>
<evidence type="ECO:0000256" key="7">
    <source>
        <dbReference type="HAMAP-Rule" id="MF_00150"/>
    </source>
</evidence>
<dbReference type="GO" id="GO:0070401">
    <property type="term" value="F:NADP+ binding"/>
    <property type="evidence" value="ECO:0007669"/>
    <property type="project" value="InterPro"/>
</dbReference>
<organism evidence="10 11">
    <name type="scientific">candidate division MSBL1 archaeon SCGC-AAA259A05</name>
    <dbReference type="NCBI Taxonomy" id="1698259"/>
    <lineage>
        <taxon>Archaea</taxon>
        <taxon>Methanobacteriati</taxon>
        <taxon>Methanobacteriota</taxon>
        <taxon>candidate division MSBL1</taxon>
    </lineage>
</organism>
<name>A0A133UAY9_9EURY</name>
<evidence type="ECO:0000256" key="8">
    <source>
        <dbReference type="PROSITE-ProRule" id="PRU10010"/>
    </source>
</evidence>
<dbReference type="SMART" id="SM00859">
    <property type="entry name" value="Semialdhyde_dh"/>
    <property type="match status" value="1"/>
</dbReference>
<evidence type="ECO:0000256" key="2">
    <source>
        <dbReference type="ARBA" id="ARBA00022571"/>
    </source>
</evidence>
<dbReference type="Pfam" id="PF01118">
    <property type="entry name" value="Semialdhyde_dh"/>
    <property type="match status" value="1"/>
</dbReference>
<keyword evidence="4 7" id="KW-0521">NADP</keyword>
<comment type="caution">
    <text evidence="10">The sequence shown here is derived from an EMBL/GenBank/DDBJ whole genome shotgun (WGS) entry which is preliminary data.</text>
</comment>
<evidence type="ECO:0000313" key="10">
    <source>
        <dbReference type="EMBL" id="KXA91338.1"/>
    </source>
</evidence>
<proteinExistence type="inferred from homology"/>
<keyword evidence="5 7" id="KW-0560">Oxidoreductase</keyword>
<comment type="pathway">
    <text evidence="1 7">Amino-acid biosynthesis; L-arginine biosynthesis; N(2)-acetyl-L-ornithine from L-glutamate: step 3/4.</text>
</comment>
<dbReference type="FunFam" id="3.30.360.10:FF:000014">
    <property type="entry name" value="N-acetyl-gamma-glutamyl-phosphate reductase"/>
    <property type="match status" value="1"/>
</dbReference>
<comment type="function">
    <text evidence="7">Catalyzes the NADPH-dependent reduction of N-acetyl-5-glutamyl phosphate to yield N-acetyl-L-glutamate 5-semialdehyde.</text>
</comment>
<gene>
    <name evidence="7" type="primary">argC</name>
    <name evidence="10" type="ORF">AKJ57_01655</name>
</gene>
<dbReference type="Gene3D" id="3.40.50.720">
    <property type="entry name" value="NAD(P)-binding Rossmann-like Domain"/>
    <property type="match status" value="1"/>
</dbReference>
<dbReference type="HAMAP" id="MF_00150">
    <property type="entry name" value="ArgC_type1"/>
    <property type="match status" value="1"/>
</dbReference>
<evidence type="ECO:0000256" key="3">
    <source>
        <dbReference type="ARBA" id="ARBA00022605"/>
    </source>
</evidence>
<dbReference type="GO" id="GO:0051287">
    <property type="term" value="F:NAD binding"/>
    <property type="evidence" value="ECO:0007669"/>
    <property type="project" value="InterPro"/>
</dbReference>
<feature type="domain" description="Semialdehyde dehydrogenase NAD-binding" evidence="9">
    <location>
        <begin position="2"/>
        <end position="138"/>
    </location>
</feature>
<dbReference type="PROSITE" id="PS01224">
    <property type="entry name" value="ARGC"/>
    <property type="match status" value="1"/>
</dbReference>
<dbReference type="PATRIC" id="fig|1698259.3.peg.163"/>
<sequence>MKVSVIGASGYTGGELFRLLCNHREVEIVGAYGKTTIGKDLSEVHPSLQDIVDLTIEEPKYREVGESSDLVFTATSHGVAMKFVPDLLDEDARVIDISADYRLDDVRVYEEYYQKHESPGLEAVYGLSEIYRSEIEKADLVANPGCYPTAAILSLAPLFSEELIDLEHIVIDSKSGTSGAGAKPSQKLHHPTCAENLRAYNVTAHRHSPEIKQEVEKLAGGEATIHFTPHLIPITRGILNTSHVFPQDTVDEDKLIELYENFYDDEPFVRVLERLPQTNAVRGSNFCDVGLEVSENSGRIVAISAIDNLVKGASGQAIQNMNIMFGFDERMGLEEIALRP</sequence>